<feature type="region of interest" description="Disordered" evidence="2">
    <location>
        <begin position="121"/>
        <end position="153"/>
    </location>
</feature>
<name>A0AAD8JJS4_9APIA</name>
<gene>
    <name evidence="3" type="ORF">POM88_004409</name>
</gene>
<proteinExistence type="predicted"/>
<comment type="caution">
    <text evidence="3">The sequence shown here is derived from an EMBL/GenBank/DDBJ whole genome shotgun (WGS) entry which is preliminary data.</text>
</comment>
<accession>A0AAD8JJS4</accession>
<dbReference type="EMBL" id="JAUIZM010000001">
    <property type="protein sequence ID" value="KAK1404804.1"/>
    <property type="molecule type" value="Genomic_DNA"/>
</dbReference>
<evidence type="ECO:0000313" key="4">
    <source>
        <dbReference type="Proteomes" id="UP001237642"/>
    </source>
</evidence>
<evidence type="ECO:0000313" key="3">
    <source>
        <dbReference type="EMBL" id="KAK1404804.1"/>
    </source>
</evidence>
<keyword evidence="1" id="KW-0175">Coiled coil</keyword>
<evidence type="ECO:0000256" key="1">
    <source>
        <dbReference type="SAM" id="Coils"/>
    </source>
</evidence>
<evidence type="ECO:0000256" key="2">
    <source>
        <dbReference type="SAM" id="MobiDB-lite"/>
    </source>
</evidence>
<reference evidence="3" key="1">
    <citation type="submission" date="2023-02" db="EMBL/GenBank/DDBJ databases">
        <title>Genome of toxic invasive species Heracleum sosnowskyi carries increased number of genes despite the absence of recent whole-genome duplications.</title>
        <authorList>
            <person name="Schelkunov M."/>
            <person name="Shtratnikova V."/>
            <person name="Makarenko M."/>
            <person name="Klepikova A."/>
            <person name="Omelchenko D."/>
            <person name="Novikova G."/>
            <person name="Obukhova E."/>
            <person name="Bogdanov V."/>
            <person name="Penin A."/>
            <person name="Logacheva M."/>
        </authorList>
    </citation>
    <scope>NUCLEOTIDE SEQUENCE</scope>
    <source>
        <strain evidence="3">Hsosn_3</strain>
        <tissue evidence="3">Leaf</tissue>
    </source>
</reference>
<feature type="compositionally biased region" description="Polar residues" evidence="2">
    <location>
        <begin position="10"/>
        <end position="20"/>
    </location>
</feature>
<feature type="region of interest" description="Disordered" evidence="2">
    <location>
        <begin position="1"/>
        <end position="21"/>
    </location>
</feature>
<dbReference type="AlphaFoldDB" id="A0AAD8JJS4"/>
<protein>
    <submittedName>
        <fullName evidence="3">Uncharacterized protein</fullName>
    </submittedName>
</protein>
<dbReference type="Proteomes" id="UP001237642">
    <property type="component" value="Unassembled WGS sequence"/>
</dbReference>
<sequence>MSREEPSLGQDGQTSSSSPLASPIQCLEEILKEILNPNWLRAHKRRSNIMKINSDNPDLTFVPELNSPPNLTADDVASKMAALPFGNNPFDEIDDTENYTPEFNQARPTVILAQTVVPLKTTDKEKQQRKRSGAFIAPGGGKGDTSKRGKQNVSNMSSGVAELYGSLAAMNLKEKDVKTWNDRDRTEASLNLRRDLGESFLHGMTYLNTLEGEHASLERSLKTTQDSSDYYKGQLNDAEKKIFDLGEAHKEEAKNFKKIIAELTDTAKSENEAHAKAMETLQAELDGLKASQKKIQREA</sequence>
<organism evidence="3 4">
    <name type="scientific">Heracleum sosnowskyi</name>
    <dbReference type="NCBI Taxonomy" id="360622"/>
    <lineage>
        <taxon>Eukaryota</taxon>
        <taxon>Viridiplantae</taxon>
        <taxon>Streptophyta</taxon>
        <taxon>Embryophyta</taxon>
        <taxon>Tracheophyta</taxon>
        <taxon>Spermatophyta</taxon>
        <taxon>Magnoliopsida</taxon>
        <taxon>eudicotyledons</taxon>
        <taxon>Gunneridae</taxon>
        <taxon>Pentapetalae</taxon>
        <taxon>asterids</taxon>
        <taxon>campanulids</taxon>
        <taxon>Apiales</taxon>
        <taxon>Apiaceae</taxon>
        <taxon>Apioideae</taxon>
        <taxon>apioid superclade</taxon>
        <taxon>Tordylieae</taxon>
        <taxon>Tordyliinae</taxon>
        <taxon>Heracleum</taxon>
    </lineage>
</organism>
<feature type="coiled-coil region" evidence="1">
    <location>
        <begin position="271"/>
        <end position="298"/>
    </location>
</feature>
<keyword evidence="4" id="KW-1185">Reference proteome</keyword>
<reference evidence="3" key="2">
    <citation type="submission" date="2023-05" db="EMBL/GenBank/DDBJ databases">
        <authorList>
            <person name="Schelkunov M.I."/>
        </authorList>
    </citation>
    <scope>NUCLEOTIDE SEQUENCE</scope>
    <source>
        <strain evidence="3">Hsosn_3</strain>
        <tissue evidence="3">Leaf</tissue>
    </source>
</reference>